<dbReference type="GO" id="GO:0016592">
    <property type="term" value="C:mediator complex"/>
    <property type="evidence" value="ECO:0007669"/>
    <property type="project" value="InterPro"/>
</dbReference>
<keyword evidence="12" id="KW-1185">Reference proteome</keyword>
<keyword evidence="8" id="KW-0010">Activator</keyword>
<evidence type="ECO:0000313" key="12">
    <source>
        <dbReference type="Proteomes" id="UP000095085"/>
    </source>
</evidence>
<evidence type="ECO:0000313" key="11">
    <source>
        <dbReference type="EMBL" id="ODV68933.1"/>
    </source>
</evidence>
<sequence length="312" mass="35341">MLPLRKTDQAFKSVPVSRVGSAQRLTHPGASNPLTPTSYVLSSLNPNKNIPVTLQNIRSKIKTKEQLELFEKLFIVQKVSEFERLLTELASSISSFQEENITELIENLISTNDEIVKEIEVLHYHQDLGNRIDVLEQERTDLDNEAKNILKELISCRAELKKLPRLPANKSNLKKDESMNFIDIQETLKYAMKLSKFTKAPATTANAPFQIHPNNYIWPAEDALRRGMLAVASLKADEIIKKELGEEEVKQDEEQEKPKEEKVAKEEPIARRGSFGSYSSAPKEELGQAGQQQQQAALDLDLFDPNEEEDSD</sequence>
<protein>
    <recommendedName>
        <fullName evidence="3 8">Mediator of RNA polymerase II transcription subunit 4</fullName>
    </recommendedName>
    <alternativeName>
        <fullName evidence="7 8">Mediator complex subunit 4</fullName>
    </alternativeName>
</protein>
<dbReference type="GeneID" id="30995430"/>
<gene>
    <name evidence="8" type="primary">MED4</name>
    <name evidence="11" type="ORF">HYPBUDRAFT_152194</name>
</gene>
<evidence type="ECO:0000256" key="2">
    <source>
        <dbReference type="ARBA" id="ARBA00009626"/>
    </source>
</evidence>
<evidence type="ECO:0000256" key="8">
    <source>
        <dbReference type="RuleBase" id="RU364141"/>
    </source>
</evidence>
<dbReference type="PANTHER" id="PTHR13208">
    <property type="entry name" value="MEDIATOR OF RNA POLYMERASE II TRANSCRIPTION SUBUNIT 4"/>
    <property type="match status" value="1"/>
</dbReference>
<organism evidence="11 12">
    <name type="scientific">Hyphopichia burtonii NRRL Y-1933</name>
    <dbReference type="NCBI Taxonomy" id="984485"/>
    <lineage>
        <taxon>Eukaryota</taxon>
        <taxon>Fungi</taxon>
        <taxon>Dikarya</taxon>
        <taxon>Ascomycota</taxon>
        <taxon>Saccharomycotina</taxon>
        <taxon>Pichiomycetes</taxon>
        <taxon>Debaryomycetaceae</taxon>
        <taxon>Hyphopichia</taxon>
    </lineage>
</organism>
<proteinExistence type="inferred from homology"/>
<accession>A0A1E4RNU7</accession>
<feature type="coiled-coil region" evidence="9">
    <location>
        <begin position="125"/>
        <end position="152"/>
    </location>
</feature>
<comment type="similarity">
    <text evidence="2 8">Belongs to the Mediator complex subunit 4 family.</text>
</comment>
<dbReference type="GO" id="GO:0003712">
    <property type="term" value="F:transcription coregulator activity"/>
    <property type="evidence" value="ECO:0007669"/>
    <property type="project" value="InterPro"/>
</dbReference>
<evidence type="ECO:0000256" key="5">
    <source>
        <dbReference type="ARBA" id="ARBA00023163"/>
    </source>
</evidence>
<dbReference type="GO" id="GO:0006357">
    <property type="term" value="P:regulation of transcription by RNA polymerase II"/>
    <property type="evidence" value="ECO:0007669"/>
    <property type="project" value="InterPro"/>
</dbReference>
<dbReference type="InterPro" id="IPR019258">
    <property type="entry name" value="Mediator_Med4"/>
</dbReference>
<dbReference type="STRING" id="984485.A0A1E4RNU7"/>
<evidence type="ECO:0000256" key="4">
    <source>
        <dbReference type="ARBA" id="ARBA00023015"/>
    </source>
</evidence>
<evidence type="ECO:0000256" key="9">
    <source>
        <dbReference type="SAM" id="Coils"/>
    </source>
</evidence>
<feature type="compositionally biased region" description="Basic and acidic residues" evidence="10">
    <location>
        <begin position="256"/>
        <end position="270"/>
    </location>
</feature>
<dbReference type="OrthoDB" id="1929813at2759"/>
<dbReference type="EMBL" id="KV454539">
    <property type="protein sequence ID" value="ODV68933.1"/>
    <property type="molecule type" value="Genomic_DNA"/>
</dbReference>
<evidence type="ECO:0000256" key="6">
    <source>
        <dbReference type="ARBA" id="ARBA00023242"/>
    </source>
</evidence>
<reference evidence="12" key="1">
    <citation type="submission" date="2016-05" db="EMBL/GenBank/DDBJ databases">
        <title>Comparative genomics of biotechnologically important yeasts.</title>
        <authorList>
            <consortium name="DOE Joint Genome Institute"/>
            <person name="Riley R."/>
            <person name="Haridas S."/>
            <person name="Wolfe K.H."/>
            <person name="Lopes M.R."/>
            <person name="Hittinger C.T."/>
            <person name="Goker M."/>
            <person name="Salamov A."/>
            <person name="Wisecaver J."/>
            <person name="Long T.M."/>
            <person name="Aerts A.L."/>
            <person name="Barry K."/>
            <person name="Choi C."/>
            <person name="Clum A."/>
            <person name="Coughlan A.Y."/>
            <person name="Deshpande S."/>
            <person name="Douglass A.P."/>
            <person name="Hanson S.J."/>
            <person name="Klenk H.-P."/>
            <person name="Labutti K."/>
            <person name="Lapidus A."/>
            <person name="Lindquist E."/>
            <person name="Lipzen A."/>
            <person name="Meier-Kolthoff J.P."/>
            <person name="Ohm R.A."/>
            <person name="Otillar R.P."/>
            <person name="Pangilinan J."/>
            <person name="Peng Y."/>
            <person name="Rokas A."/>
            <person name="Rosa C.A."/>
            <person name="Scheuner C."/>
            <person name="Sibirny A.A."/>
            <person name="Slot J.C."/>
            <person name="Stielow J.B."/>
            <person name="Sun H."/>
            <person name="Kurtzman C.P."/>
            <person name="Blackwell M."/>
            <person name="Grigoriev I.V."/>
            <person name="Jeffries T.W."/>
        </authorList>
    </citation>
    <scope>NUCLEOTIDE SEQUENCE [LARGE SCALE GENOMIC DNA]</scope>
    <source>
        <strain evidence="12">NRRL Y-1933</strain>
    </source>
</reference>
<feature type="region of interest" description="Disordered" evidence="10">
    <location>
        <begin position="246"/>
        <end position="312"/>
    </location>
</feature>
<evidence type="ECO:0000256" key="10">
    <source>
        <dbReference type="SAM" id="MobiDB-lite"/>
    </source>
</evidence>
<comment type="subcellular location">
    <subcellularLocation>
        <location evidence="1 8">Nucleus</location>
    </subcellularLocation>
</comment>
<feature type="compositionally biased region" description="Acidic residues" evidence="10">
    <location>
        <begin position="301"/>
        <end position="312"/>
    </location>
</feature>
<evidence type="ECO:0000256" key="1">
    <source>
        <dbReference type="ARBA" id="ARBA00004123"/>
    </source>
</evidence>
<comment type="subunit">
    <text evidence="8">Component of the Mediator complex.</text>
</comment>
<keyword evidence="6 8" id="KW-0539">Nucleus</keyword>
<dbReference type="GO" id="GO:0070847">
    <property type="term" value="C:core mediator complex"/>
    <property type="evidence" value="ECO:0007669"/>
    <property type="project" value="TreeGrafter"/>
</dbReference>
<evidence type="ECO:0000256" key="3">
    <source>
        <dbReference type="ARBA" id="ARBA00020629"/>
    </source>
</evidence>
<comment type="function">
    <text evidence="8">Component of the Mediator complex, a coactivator involved in the regulated transcription of nearly all RNA polymerase II-dependent genes. Mediator functions as a bridge to convey information from gene-specific regulatory proteins to the basal RNA polymerase II transcription machinery. Mediator is recruited to promoters by direct interactions with regulatory proteins and serves as a scaffold for the assembly of a functional preinitiation complex with RNA polymerase II and the general transcription factors.</text>
</comment>
<dbReference type="Pfam" id="PF10018">
    <property type="entry name" value="Med4"/>
    <property type="match status" value="1"/>
</dbReference>
<keyword evidence="5 8" id="KW-0804">Transcription</keyword>
<name>A0A1E4RNU7_9ASCO</name>
<dbReference type="AlphaFoldDB" id="A0A1E4RNU7"/>
<evidence type="ECO:0000256" key="7">
    <source>
        <dbReference type="ARBA" id="ARBA00031257"/>
    </source>
</evidence>
<keyword evidence="9" id="KW-0175">Coiled coil</keyword>
<dbReference type="PANTHER" id="PTHR13208:SF2">
    <property type="entry name" value="MEDIATOR OF RNA POLYMERASE II TRANSCRIPTION SUBUNIT 4"/>
    <property type="match status" value="1"/>
</dbReference>
<feature type="compositionally biased region" description="Low complexity" evidence="10">
    <location>
        <begin position="287"/>
        <end position="300"/>
    </location>
</feature>
<keyword evidence="4 8" id="KW-0805">Transcription regulation</keyword>
<dbReference type="Proteomes" id="UP000095085">
    <property type="component" value="Unassembled WGS sequence"/>
</dbReference>
<dbReference type="RefSeq" id="XP_020078000.1">
    <property type="nucleotide sequence ID" value="XM_020220880.1"/>
</dbReference>